<dbReference type="GO" id="GO:0016787">
    <property type="term" value="F:hydrolase activity"/>
    <property type="evidence" value="ECO:0007669"/>
    <property type="project" value="UniProtKB-KW"/>
</dbReference>
<evidence type="ECO:0000313" key="1">
    <source>
        <dbReference type="EMBL" id="NBZ88288.1"/>
    </source>
</evidence>
<keyword evidence="1" id="KW-0378">Hydrolase</keyword>
<proteinExistence type="predicted"/>
<evidence type="ECO:0000313" key="2">
    <source>
        <dbReference type="Proteomes" id="UP001193501"/>
    </source>
</evidence>
<reference evidence="1" key="1">
    <citation type="submission" date="2020-01" db="EMBL/GenBank/DDBJ databases">
        <authorList>
            <person name="Chen W.-M."/>
        </authorList>
    </citation>
    <scope>NUCLEOTIDE SEQUENCE</scope>
    <source>
        <strain evidence="1">CYK-10</strain>
    </source>
</reference>
<dbReference type="Proteomes" id="UP001193501">
    <property type="component" value="Unassembled WGS sequence"/>
</dbReference>
<dbReference type="AlphaFoldDB" id="A0AAE4Y939"/>
<protein>
    <submittedName>
        <fullName evidence="1">Alpha/beta fold hydrolase</fullName>
    </submittedName>
</protein>
<dbReference type="RefSeq" id="WP_168775104.1">
    <property type="nucleotide sequence ID" value="NZ_JAABNR010000010.1"/>
</dbReference>
<name>A0AAE4Y939_9RHOB</name>
<gene>
    <name evidence="1" type="ORF">GV832_11915</name>
</gene>
<dbReference type="SUPFAM" id="SSF53474">
    <property type="entry name" value="alpha/beta-Hydrolases"/>
    <property type="match status" value="1"/>
</dbReference>
<dbReference type="InterPro" id="IPR029058">
    <property type="entry name" value="AB_hydrolase_fold"/>
</dbReference>
<dbReference type="Pfam" id="PF06821">
    <property type="entry name" value="Ser_hydrolase"/>
    <property type="match status" value="1"/>
</dbReference>
<dbReference type="Gene3D" id="3.40.50.1820">
    <property type="entry name" value="alpha/beta hydrolase"/>
    <property type="match status" value="1"/>
</dbReference>
<keyword evidence="2" id="KW-1185">Reference proteome</keyword>
<dbReference type="InterPro" id="IPR010662">
    <property type="entry name" value="RBBP9/YdeN"/>
</dbReference>
<organism evidence="1 2">
    <name type="scientific">Stagnihabitans tardus</name>
    <dbReference type="NCBI Taxonomy" id="2699202"/>
    <lineage>
        <taxon>Bacteria</taxon>
        <taxon>Pseudomonadati</taxon>
        <taxon>Pseudomonadota</taxon>
        <taxon>Alphaproteobacteria</taxon>
        <taxon>Rhodobacterales</taxon>
        <taxon>Paracoccaceae</taxon>
        <taxon>Stagnihabitans</taxon>
    </lineage>
</organism>
<sequence>MTTTLIIPGLDGSREGHWQQWWLDSDSTARPVLLTELYNPVPQAWEVELVSAILDHPGAILVGHSLGAVLIARVLAQWPHLDVKGALLVAPAEDPSHPRAKPFTPLPELSLRRPATVVASRNDPWMRHDRARELARHWQARFVDLGRAGHVNIEAGFGPWPLGLALRDDLVERAARGESNTRAWGVESALAAPLL</sequence>
<comment type="caution">
    <text evidence="1">The sequence shown here is derived from an EMBL/GenBank/DDBJ whole genome shotgun (WGS) entry which is preliminary data.</text>
</comment>
<dbReference type="EMBL" id="JAABNR010000010">
    <property type="protein sequence ID" value="NBZ88288.1"/>
    <property type="molecule type" value="Genomic_DNA"/>
</dbReference>
<accession>A0AAE4Y939</accession>